<evidence type="ECO:0000256" key="2">
    <source>
        <dbReference type="ARBA" id="ARBA00022723"/>
    </source>
</evidence>
<keyword evidence="5" id="KW-0408">Iron</keyword>
<evidence type="ECO:0000256" key="4">
    <source>
        <dbReference type="ARBA" id="ARBA00022801"/>
    </source>
</evidence>
<dbReference type="InterPro" id="IPR051094">
    <property type="entry name" value="Diverse_Catalytic_Enzymes"/>
</dbReference>
<dbReference type="EC" id="3.6.1.41" evidence="1"/>
<protein>
    <recommendedName>
        <fullName evidence="1">bis(5'-nucleosyl)-tetraphosphatase (symmetrical)</fullName>
        <ecNumber evidence="1">3.6.1.41</ecNumber>
    </recommendedName>
</protein>
<dbReference type="SUPFAM" id="SSF109604">
    <property type="entry name" value="HD-domain/PDEase-like"/>
    <property type="match status" value="1"/>
</dbReference>
<comment type="catalytic activity">
    <reaction evidence="6">
        <text>P(1),P(4)-bis(5'-adenosyl) tetraphosphate + H2O = 2 ADP + 2 H(+)</text>
        <dbReference type="Rhea" id="RHEA:24252"/>
        <dbReference type="ChEBI" id="CHEBI:15377"/>
        <dbReference type="ChEBI" id="CHEBI:15378"/>
        <dbReference type="ChEBI" id="CHEBI:58141"/>
        <dbReference type="ChEBI" id="CHEBI:456216"/>
        <dbReference type="EC" id="3.6.1.41"/>
    </reaction>
</comment>
<dbReference type="GO" id="GO:0008803">
    <property type="term" value="F:bis(5'-nucleosyl)-tetraphosphatase (symmetrical) activity"/>
    <property type="evidence" value="ECO:0007669"/>
    <property type="project" value="UniProtKB-EC"/>
</dbReference>
<reference evidence="8 9" key="1">
    <citation type="submission" date="2016-10" db="EMBL/GenBank/DDBJ databases">
        <authorList>
            <person name="de Groot N.N."/>
        </authorList>
    </citation>
    <scope>NUCLEOTIDE SEQUENCE [LARGE SCALE GENOMIC DNA]</scope>
    <source>
        <strain evidence="8 9">DSM 21633</strain>
    </source>
</reference>
<dbReference type="InterPro" id="IPR006674">
    <property type="entry name" value="HD_domain"/>
</dbReference>
<keyword evidence="3" id="KW-0547">Nucleotide-binding</keyword>
<evidence type="ECO:0000256" key="3">
    <source>
        <dbReference type="ARBA" id="ARBA00022741"/>
    </source>
</evidence>
<keyword evidence="9" id="KW-1185">Reference proteome</keyword>
<dbReference type="STRING" id="571933.SAMN05216362_10452"/>
<dbReference type="InterPro" id="IPR005249">
    <property type="entry name" value="YqeK"/>
</dbReference>
<dbReference type="PROSITE" id="PS51831">
    <property type="entry name" value="HD"/>
    <property type="match status" value="1"/>
</dbReference>
<dbReference type="EMBL" id="FOES01000004">
    <property type="protein sequence ID" value="SEP91172.1"/>
    <property type="molecule type" value="Genomic_DNA"/>
</dbReference>
<gene>
    <name evidence="8" type="ORF">SAMN05216362_10452</name>
</gene>
<dbReference type="PANTHER" id="PTHR35795:SF1">
    <property type="entry name" value="BIS(5'-NUCLEOSYL)-TETRAPHOSPHATASE, SYMMETRICAL"/>
    <property type="match status" value="1"/>
</dbReference>
<evidence type="ECO:0000256" key="6">
    <source>
        <dbReference type="ARBA" id="ARBA00049417"/>
    </source>
</evidence>
<dbReference type="GO" id="GO:0046872">
    <property type="term" value="F:metal ion binding"/>
    <property type="evidence" value="ECO:0007669"/>
    <property type="project" value="UniProtKB-KW"/>
</dbReference>
<dbReference type="OrthoDB" id="9782134at2"/>
<organism evidence="8 9">
    <name type="scientific">Piscibacillus halophilus</name>
    <dbReference type="NCBI Taxonomy" id="571933"/>
    <lineage>
        <taxon>Bacteria</taxon>
        <taxon>Bacillati</taxon>
        <taxon>Bacillota</taxon>
        <taxon>Bacilli</taxon>
        <taxon>Bacillales</taxon>
        <taxon>Bacillaceae</taxon>
        <taxon>Piscibacillus</taxon>
    </lineage>
</organism>
<name>A0A1H9BQD8_9BACI</name>
<keyword evidence="2" id="KW-0479">Metal-binding</keyword>
<sequence>MKIEEALAESKKVLTQKRYEHVERVTDTAIYLAQKFNGDEYKVGLAAALHDYAKDMKPELLKHWIIQDVGLPKDLLHYHLELWHGPVGAKMAHHFFRIDDEEVLEAIRYHTTGKQHMGLTEKLVFVADYIEPGRDFPAVKEARKIAEEDLDLACHYALENSIQFLISKKQPIYPDTFIAYNDFTKKLSN</sequence>
<dbReference type="NCBIfam" id="TIGR00488">
    <property type="entry name" value="bis(5'-nucleosyl)-tetraphosphatase (symmetrical) YqeK"/>
    <property type="match status" value="1"/>
</dbReference>
<evidence type="ECO:0000256" key="1">
    <source>
        <dbReference type="ARBA" id="ARBA00012506"/>
    </source>
</evidence>
<accession>A0A1H9BQD8</accession>
<keyword evidence="4 8" id="KW-0378">Hydrolase</keyword>
<dbReference type="PANTHER" id="PTHR35795">
    <property type="entry name" value="SLR1885 PROTEIN"/>
    <property type="match status" value="1"/>
</dbReference>
<feature type="domain" description="HD" evidence="7">
    <location>
        <begin position="18"/>
        <end position="133"/>
    </location>
</feature>
<dbReference type="Proteomes" id="UP000199427">
    <property type="component" value="Unassembled WGS sequence"/>
</dbReference>
<dbReference type="SMART" id="SM00471">
    <property type="entry name" value="HDc"/>
    <property type="match status" value="1"/>
</dbReference>
<dbReference type="GO" id="GO:0000166">
    <property type="term" value="F:nucleotide binding"/>
    <property type="evidence" value="ECO:0007669"/>
    <property type="project" value="UniProtKB-KW"/>
</dbReference>
<dbReference type="Gene3D" id="1.10.3210.10">
    <property type="entry name" value="Hypothetical protein af1432"/>
    <property type="match status" value="1"/>
</dbReference>
<evidence type="ECO:0000259" key="7">
    <source>
        <dbReference type="PROSITE" id="PS51831"/>
    </source>
</evidence>
<dbReference type="Pfam" id="PF01966">
    <property type="entry name" value="HD"/>
    <property type="match status" value="1"/>
</dbReference>
<evidence type="ECO:0000313" key="9">
    <source>
        <dbReference type="Proteomes" id="UP000199427"/>
    </source>
</evidence>
<dbReference type="InterPro" id="IPR003607">
    <property type="entry name" value="HD/PDEase_dom"/>
</dbReference>
<dbReference type="AlphaFoldDB" id="A0A1H9BQD8"/>
<dbReference type="RefSeq" id="WP_091772644.1">
    <property type="nucleotide sequence ID" value="NZ_CAESCL010000012.1"/>
</dbReference>
<proteinExistence type="predicted"/>
<dbReference type="CDD" id="cd00077">
    <property type="entry name" value="HDc"/>
    <property type="match status" value="1"/>
</dbReference>
<evidence type="ECO:0000313" key="8">
    <source>
        <dbReference type="EMBL" id="SEP91172.1"/>
    </source>
</evidence>
<evidence type="ECO:0000256" key="5">
    <source>
        <dbReference type="ARBA" id="ARBA00023004"/>
    </source>
</evidence>